<proteinExistence type="predicted"/>
<dbReference type="VEuPathDB" id="TriTrypDB:C4B63_2g815"/>
<dbReference type="VEuPathDB" id="TriTrypDB:TcCLB.510659.4"/>
<reference evidence="2 3" key="1">
    <citation type="journal article" date="2018" name="Microb. Genom.">
        <title>Expanding an expanded genome: long-read sequencing of Trypanosoma cruzi.</title>
        <authorList>
            <person name="Berna L."/>
            <person name="Rodriguez M."/>
            <person name="Chiribao M.L."/>
            <person name="Parodi-Talice A."/>
            <person name="Pita S."/>
            <person name="Rijo G."/>
            <person name="Alvarez-Valin F."/>
            <person name="Robello C."/>
        </authorList>
    </citation>
    <scope>NUCLEOTIDE SEQUENCE [LARGE SCALE GENOMIC DNA]</scope>
    <source>
        <strain evidence="2 3">TCC</strain>
    </source>
</reference>
<dbReference type="PROSITE" id="PS50096">
    <property type="entry name" value="IQ"/>
    <property type="match status" value="1"/>
</dbReference>
<dbReference type="AlphaFoldDB" id="A0A2V2WUL0"/>
<organism evidence="2 3">
    <name type="scientific">Trypanosoma cruzi</name>
    <dbReference type="NCBI Taxonomy" id="5693"/>
    <lineage>
        <taxon>Eukaryota</taxon>
        <taxon>Discoba</taxon>
        <taxon>Euglenozoa</taxon>
        <taxon>Kinetoplastea</taxon>
        <taxon>Metakinetoplastina</taxon>
        <taxon>Trypanosomatida</taxon>
        <taxon>Trypanosomatidae</taxon>
        <taxon>Trypanosoma</taxon>
        <taxon>Schizotrypanum</taxon>
    </lineage>
</organism>
<dbReference type="CDD" id="cd23767">
    <property type="entry name" value="IQCD"/>
    <property type="match status" value="1"/>
</dbReference>
<feature type="compositionally biased region" description="Polar residues" evidence="1">
    <location>
        <begin position="340"/>
        <end position="356"/>
    </location>
</feature>
<dbReference type="VEuPathDB" id="TriTrypDB:C4B63_2g816"/>
<accession>A0A2V2WUL0</accession>
<dbReference type="VEuPathDB" id="TriTrypDB:TcYC6_0068840"/>
<comment type="caution">
    <text evidence="2">The sequence shown here is derived from an EMBL/GenBank/DDBJ whole genome shotgun (WGS) entry which is preliminary data.</text>
</comment>
<dbReference type="VEuPathDB" id="TriTrypDB:TcG_00516"/>
<gene>
    <name evidence="2" type="ORF">C3747_71g172</name>
</gene>
<dbReference type="VEuPathDB" id="TriTrypDB:TcBrA4_0062640"/>
<dbReference type="VEuPathDB" id="TriTrypDB:TcCLB.507001.140"/>
<dbReference type="VEuPathDB" id="TriTrypDB:TCDM_00225"/>
<evidence type="ECO:0000313" key="3">
    <source>
        <dbReference type="Proteomes" id="UP000246078"/>
    </source>
</evidence>
<dbReference type="EMBL" id="PRFC01000071">
    <property type="protein sequence ID" value="PWV10174.1"/>
    <property type="molecule type" value="Genomic_DNA"/>
</dbReference>
<dbReference type="VEuPathDB" id="TriTrypDB:TcCLB.508465.60"/>
<dbReference type="VEuPathDB" id="TriTrypDB:TCDM_00224"/>
<dbReference type="VEuPathDB" id="TriTrypDB:Tc_MARK_4493"/>
<dbReference type="Proteomes" id="UP000246078">
    <property type="component" value="Unassembled WGS sequence"/>
</dbReference>
<dbReference type="VEuPathDB" id="TriTrypDB:C3747_71g172"/>
<evidence type="ECO:0000313" key="2">
    <source>
        <dbReference type="EMBL" id="PWV10174.1"/>
    </source>
</evidence>
<dbReference type="VEuPathDB" id="TriTrypDB:ECC02_001426"/>
<dbReference type="VEuPathDB" id="TriTrypDB:TCSYLVIO_005869"/>
<sequence>MTVVTQQQECPRQSDETASGDSVDVRNAQPDLEGAFKEVVTRSLDEILQKRPKDPIRLLADRLLEKSDSHEVEQHECLVGNAIRCTLKKACTRKKGADLCQVPGLPLLQLTVPTAFELDAALRHLETLTPSNTKVIIFVEPPNPPTDLFFVKGVPYFTDITEKLLLQRRRGATDDILLDEGDDVRVGSSKKMTSLLQKALLLDVKTLQEELADLATPLSRFCIVQLPEVQSNFLEVFDIIDKAFGVRKHYWNVRTTAPAEVPSALLASFNPRMSNMTFSRIIAAILPLYEQLQRRKIAATLERNKARVQQLNYSYITQYWTEVLQRRDKRDQERAKLNALSPQGKASNQALSSGAKSSPGRKRRKQPNALCMSRSQRRENEDATFLRVSQRLQSQAATRIQALYRGYRCRITMVKLRSQREMVPDTACWVENIPTSLPILLQRCLERLSVSHGELFGNYVVSCPPSPRCVTILKPLRRVLKKQEEDDVDSETESWEEETVILPLKRQTKPIPHFNALRRLMECELLGRCNTIDYATSIQRDCSGLSVLQRHAYDCYKSLVLNLMHIAFLELYYRERLPAVVATFPEYMYRFHREVFGWLSAPHLFSRTALRVLGGDAPLLPILCERKVMETERVLLTGGSRRGSTFEFSPRYQSEKQELPSQDDQSSQEMSLPVLSMALGGFASEWTCQGVHATPAFPTEAVWEMTLREVSLTSQEGKVAWWSLPPYPAAYLNGEALVLVPRHELQEVHGRPRFDDYVVPIEEATKESPVLPQTLFDNVAVETSRVERSRCGYSGVIDGLSITNFEEKVPVEAMTREDPPVLDEVSCFSTFGLSLRGEDFHLARLINRERKLHPLGNLKLYSTVNLAGPYGIPMAHASQQPFVLAQQSDIRKLDESFLHESIYLAGVSGSISRSNRRFRSRQRGSWCKTLEAVKKNFSSSERLQASWETSKYALSKRNFLVSPEVINRPRREAPTNPNSLIEVETVDVMARRLAQRVLKGMDFVHERPWITPVCGRAWLLVFEQFASKCYSQICEGYSIVISMGDPFQVMLFNAVCLLKYARQSKGRNSDEAIESSIFGASLHDHATSPSFSLLSGETASCLAFMDGFYECVSGLLKQSDVSVPEVVYVVHKIMHENSPGGMMFLNEIPALMKSAERETDPRLLVDGILAIVQRIELYCWLVLFQAFLASLAAEGVVDERGDVVLSSFSAFVDDTALMTWMEQFDPWKNTPGKSPDPFHLRYSNGLRRWDDRNYIFSGAL</sequence>
<name>A0A2V2WUL0_TRYCR</name>
<evidence type="ECO:0000256" key="1">
    <source>
        <dbReference type="SAM" id="MobiDB-lite"/>
    </source>
</evidence>
<dbReference type="VEuPathDB" id="TriTrypDB:TcCL_ESM00104"/>
<protein>
    <submittedName>
        <fullName evidence="2">Uncharacterized protein</fullName>
    </submittedName>
</protein>
<feature type="compositionally biased region" description="Polar residues" evidence="1">
    <location>
        <begin position="1"/>
        <end position="20"/>
    </location>
</feature>
<feature type="region of interest" description="Disordered" evidence="1">
    <location>
        <begin position="331"/>
        <end position="378"/>
    </location>
</feature>
<feature type="region of interest" description="Disordered" evidence="1">
    <location>
        <begin position="1"/>
        <end position="29"/>
    </location>
</feature>